<dbReference type="GO" id="GO:0032050">
    <property type="term" value="F:clathrin heavy chain binding"/>
    <property type="evidence" value="ECO:0007669"/>
    <property type="project" value="TreeGrafter"/>
</dbReference>
<dbReference type="GO" id="GO:0072583">
    <property type="term" value="P:clathrin-dependent endocytosis"/>
    <property type="evidence" value="ECO:0007669"/>
    <property type="project" value="InterPro"/>
</dbReference>
<dbReference type="GO" id="GO:0006900">
    <property type="term" value="P:vesicle budding from membrane"/>
    <property type="evidence" value="ECO:0007669"/>
    <property type="project" value="TreeGrafter"/>
</dbReference>
<accession>A0A5C7HVQ4</accession>
<organism evidence="2 3">
    <name type="scientific">Acer yangbiense</name>
    <dbReference type="NCBI Taxonomy" id="1000413"/>
    <lineage>
        <taxon>Eukaryota</taxon>
        <taxon>Viridiplantae</taxon>
        <taxon>Streptophyta</taxon>
        <taxon>Embryophyta</taxon>
        <taxon>Tracheophyta</taxon>
        <taxon>Spermatophyta</taxon>
        <taxon>Magnoliopsida</taxon>
        <taxon>eudicotyledons</taxon>
        <taxon>Gunneridae</taxon>
        <taxon>Pentapetalae</taxon>
        <taxon>rosids</taxon>
        <taxon>malvids</taxon>
        <taxon>Sapindales</taxon>
        <taxon>Sapindaceae</taxon>
        <taxon>Hippocastanoideae</taxon>
        <taxon>Acereae</taxon>
        <taxon>Acer</taxon>
    </lineage>
</organism>
<dbReference type="GO" id="GO:0005905">
    <property type="term" value="C:clathrin-coated pit"/>
    <property type="evidence" value="ECO:0007669"/>
    <property type="project" value="TreeGrafter"/>
</dbReference>
<evidence type="ECO:0000313" key="2">
    <source>
        <dbReference type="EMBL" id="TXG60884.1"/>
    </source>
</evidence>
<comment type="caution">
    <text evidence="2">The sequence shown here is derived from an EMBL/GenBank/DDBJ whole genome shotgun (WGS) entry which is preliminary data.</text>
</comment>
<dbReference type="GO" id="GO:0005545">
    <property type="term" value="F:1-phosphatidylinositol binding"/>
    <property type="evidence" value="ECO:0007669"/>
    <property type="project" value="InterPro"/>
</dbReference>
<reference evidence="3" key="1">
    <citation type="journal article" date="2019" name="Gigascience">
        <title>De novo genome assembly of the endangered Acer yangbiense, a plant species with extremely small populations endemic to Yunnan Province, China.</title>
        <authorList>
            <person name="Yang J."/>
            <person name="Wariss H.M."/>
            <person name="Tao L."/>
            <person name="Zhang R."/>
            <person name="Yun Q."/>
            <person name="Hollingsworth P."/>
            <person name="Dao Z."/>
            <person name="Luo G."/>
            <person name="Guo H."/>
            <person name="Ma Y."/>
            <person name="Sun W."/>
        </authorList>
    </citation>
    <scope>NUCLEOTIDE SEQUENCE [LARGE SCALE GENOMIC DNA]</scope>
    <source>
        <strain evidence="3">cv. Malutang</strain>
    </source>
</reference>
<name>A0A5C7HVQ4_9ROSI</name>
<evidence type="ECO:0000259" key="1">
    <source>
        <dbReference type="Pfam" id="PF07651"/>
    </source>
</evidence>
<sequence length="331" mass="36960">MLHFVFLAHEYGNCFVFSAILDAVSASKPRADVAYCIQGLAKRLAKTCNWTLVSFGTTTDINKTIGMKHGTILLGFVHTLYIWRSEWNVMGILKYDIIEKMCWKDKRLDILDFLEHLPPLQQLFFRLLGCKPEGAASSNSLINHALSIVVGESVNLYVAITDGILILIEKYFEMQGHYAIITLEIFKKAGNQAENLSELEPPASFFAAMEDYVKDAPTSLVSADRCIPLKEAAKLIAIPEADLMSQQNLSLICFLRDNIRMQAVIMDSLYNDAVAIATARGGDLLTFLSLLVAPPTNVQMAAMAKQRSRIKIHPVLMLSSRFCRLRIPTLV</sequence>
<dbReference type="Pfam" id="PF07651">
    <property type="entry name" value="ANTH"/>
    <property type="match status" value="1"/>
</dbReference>
<dbReference type="Proteomes" id="UP000323000">
    <property type="component" value="Chromosome 5"/>
</dbReference>
<keyword evidence="3" id="KW-1185">Reference proteome</keyword>
<dbReference type="InterPro" id="IPR011417">
    <property type="entry name" value="ANTH_dom"/>
</dbReference>
<dbReference type="PANTHER" id="PTHR22951">
    <property type="entry name" value="CLATHRIN ASSEMBLY PROTEIN"/>
    <property type="match status" value="1"/>
</dbReference>
<dbReference type="EMBL" id="VAHF01000005">
    <property type="protein sequence ID" value="TXG60884.1"/>
    <property type="molecule type" value="Genomic_DNA"/>
</dbReference>
<evidence type="ECO:0000313" key="3">
    <source>
        <dbReference type="Proteomes" id="UP000323000"/>
    </source>
</evidence>
<dbReference type="InterPro" id="IPR045192">
    <property type="entry name" value="AP180-like"/>
</dbReference>
<protein>
    <recommendedName>
        <fullName evidence="1">AP180 N-terminal homology (ANTH) domain-containing protein</fullName>
    </recommendedName>
</protein>
<dbReference type="PANTHER" id="PTHR22951:SF97">
    <property type="entry name" value="ENTH DOMAIN-CONTAINING PROTEIN"/>
    <property type="match status" value="1"/>
</dbReference>
<dbReference type="GO" id="GO:0030136">
    <property type="term" value="C:clathrin-coated vesicle"/>
    <property type="evidence" value="ECO:0007669"/>
    <property type="project" value="InterPro"/>
</dbReference>
<dbReference type="GO" id="GO:0005546">
    <property type="term" value="F:phosphatidylinositol-4,5-bisphosphate binding"/>
    <property type="evidence" value="ECO:0007669"/>
    <property type="project" value="TreeGrafter"/>
</dbReference>
<feature type="domain" description="AP180 N-terminal homology (ANTH)" evidence="1">
    <location>
        <begin position="106"/>
        <end position="198"/>
    </location>
</feature>
<dbReference type="GO" id="GO:0000149">
    <property type="term" value="F:SNARE binding"/>
    <property type="evidence" value="ECO:0007669"/>
    <property type="project" value="TreeGrafter"/>
</dbReference>
<dbReference type="GO" id="GO:0048268">
    <property type="term" value="P:clathrin coat assembly"/>
    <property type="evidence" value="ECO:0007669"/>
    <property type="project" value="InterPro"/>
</dbReference>
<dbReference type="OrthoDB" id="44015at2759"/>
<dbReference type="Gene3D" id="1.20.58.150">
    <property type="entry name" value="ANTH domain"/>
    <property type="match status" value="1"/>
</dbReference>
<proteinExistence type="predicted"/>
<gene>
    <name evidence="2" type="ORF">EZV62_012247</name>
</gene>
<dbReference type="AlphaFoldDB" id="A0A5C7HVQ4"/>
<dbReference type="InterPro" id="IPR014712">
    <property type="entry name" value="ANTH_dom_sf"/>
</dbReference>
<dbReference type="SUPFAM" id="SSF89009">
    <property type="entry name" value="GAT-like domain"/>
    <property type="match status" value="1"/>
</dbReference>